<sequence length="404" mass="42749">MTRGAAPVRHGSRARSQSIGRILAVAVAAALGFAIVFAQSLASSVSASITAADIDSLVSTSPDTPVEHTDGQPLNLLLMGSDVRTGENGDIGGRVADGMRNDTTIIVHLSGDRERAQIVSIPRDLQVEISDCTLYDGTRVGGGYGDFNVAFSNGGSGGDAAEAAACVINTVHDQFDLRIDHFAVVDFTGFIDMVDALGGIPMCVPERIVSSKAHLDLEPGPQVFDGVTALNYARLRTAEVGDVSGSDLQRIQRQQQLLEQTVRTARSQNLFADAAAVTRFVRAGAESLTTDDELGSLSYLGALAYDLRGLRPEDLTFATIPWEYTDDRLNVVMTADAELMLDDLRHDRPLSVAAQGDSTSEWDDGLAEPTEEATATPAPDAASDDAADAGEPESVEDILALCRN</sequence>
<protein>
    <submittedName>
        <fullName evidence="4">Transcriptional regulator</fullName>
    </submittedName>
</protein>
<dbReference type="InterPro" id="IPR050922">
    <property type="entry name" value="LytR/CpsA/Psr_CW_biosynth"/>
</dbReference>
<accession>A0A919Q725</accession>
<evidence type="ECO:0000256" key="2">
    <source>
        <dbReference type="SAM" id="MobiDB-lite"/>
    </source>
</evidence>
<evidence type="ECO:0000313" key="4">
    <source>
        <dbReference type="EMBL" id="GIG55383.1"/>
    </source>
</evidence>
<dbReference type="RefSeq" id="WP_203656821.1">
    <property type="nucleotide sequence ID" value="NZ_BONR01000005.1"/>
</dbReference>
<feature type="compositionally biased region" description="Acidic residues" evidence="2">
    <location>
        <begin position="360"/>
        <end position="371"/>
    </location>
</feature>
<proteinExistence type="inferred from homology"/>
<dbReference type="PANTHER" id="PTHR33392:SF6">
    <property type="entry name" value="POLYISOPRENYL-TEICHOIC ACID--PEPTIDOGLYCAN TEICHOIC ACID TRANSFERASE TAGU"/>
    <property type="match status" value="1"/>
</dbReference>
<dbReference type="EMBL" id="BONR01000005">
    <property type="protein sequence ID" value="GIG55383.1"/>
    <property type="molecule type" value="Genomic_DNA"/>
</dbReference>
<dbReference type="AlphaFoldDB" id="A0A919Q725"/>
<gene>
    <name evidence="4" type="ORF">Dac01nite_21350</name>
</gene>
<comment type="similarity">
    <text evidence="1">Belongs to the LytR/CpsA/Psr (LCP) family.</text>
</comment>
<dbReference type="Gene3D" id="3.40.630.190">
    <property type="entry name" value="LCP protein"/>
    <property type="match status" value="1"/>
</dbReference>
<evidence type="ECO:0000259" key="3">
    <source>
        <dbReference type="Pfam" id="PF03816"/>
    </source>
</evidence>
<dbReference type="Pfam" id="PF03816">
    <property type="entry name" value="LytR_cpsA_psr"/>
    <property type="match status" value="1"/>
</dbReference>
<dbReference type="InterPro" id="IPR004474">
    <property type="entry name" value="LytR_CpsA_psr"/>
</dbReference>
<dbReference type="Proteomes" id="UP000652354">
    <property type="component" value="Unassembled WGS sequence"/>
</dbReference>
<feature type="compositionally biased region" description="Low complexity" evidence="2">
    <location>
        <begin position="372"/>
        <end position="381"/>
    </location>
</feature>
<reference evidence="4" key="1">
    <citation type="submission" date="2021-01" db="EMBL/GenBank/DDBJ databases">
        <title>Whole genome shotgun sequence of Demequina activiva NBRC 110675.</title>
        <authorList>
            <person name="Komaki H."/>
            <person name="Tamura T."/>
        </authorList>
    </citation>
    <scope>NUCLEOTIDE SEQUENCE</scope>
    <source>
        <strain evidence="4">NBRC 110675</strain>
    </source>
</reference>
<evidence type="ECO:0000313" key="5">
    <source>
        <dbReference type="Proteomes" id="UP000652354"/>
    </source>
</evidence>
<evidence type="ECO:0000256" key="1">
    <source>
        <dbReference type="ARBA" id="ARBA00006068"/>
    </source>
</evidence>
<comment type="caution">
    <text evidence="4">The sequence shown here is derived from an EMBL/GenBank/DDBJ whole genome shotgun (WGS) entry which is preliminary data.</text>
</comment>
<organism evidence="4 5">
    <name type="scientific">Demequina activiva</name>
    <dbReference type="NCBI Taxonomy" id="1582364"/>
    <lineage>
        <taxon>Bacteria</taxon>
        <taxon>Bacillati</taxon>
        <taxon>Actinomycetota</taxon>
        <taxon>Actinomycetes</taxon>
        <taxon>Micrococcales</taxon>
        <taxon>Demequinaceae</taxon>
        <taxon>Demequina</taxon>
    </lineage>
</organism>
<name>A0A919Q725_9MICO</name>
<feature type="compositionally biased region" description="Acidic residues" evidence="2">
    <location>
        <begin position="382"/>
        <end position="396"/>
    </location>
</feature>
<feature type="domain" description="Cell envelope-related transcriptional attenuator" evidence="3">
    <location>
        <begin position="100"/>
        <end position="265"/>
    </location>
</feature>
<dbReference type="PANTHER" id="PTHR33392">
    <property type="entry name" value="POLYISOPRENYL-TEICHOIC ACID--PEPTIDOGLYCAN TEICHOIC ACID TRANSFERASE TAGU"/>
    <property type="match status" value="1"/>
</dbReference>
<feature type="region of interest" description="Disordered" evidence="2">
    <location>
        <begin position="352"/>
        <end position="396"/>
    </location>
</feature>
<keyword evidence="5" id="KW-1185">Reference proteome</keyword>
<dbReference type="NCBIfam" id="TIGR00350">
    <property type="entry name" value="lytR_cpsA_psr"/>
    <property type="match status" value="1"/>
</dbReference>